<dbReference type="Pfam" id="PF18765">
    <property type="entry name" value="Polbeta"/>
    <property type="match status" value="1"/>
</dbReference>
<comment type="caution">
    <text evidence="2">The sequence shown here is derived from an EMBL/GenBank/DDBJ whole genome shotgun (WGS) entry which is preliminary data.</text>
</comment>
<accession>A0A1G2H120</accession>
<dbReference type="CDD" id="cd05403">
    <property type="entry name" value="NT_KNTase_like"/>
    <property type="match status" value="1"/>
</dbReference>
<dbReference type="Gene3D" id="3.30.460.10">
    <property type="entry name" value="Beta Polymerase, domain 2"/>
    <property type="match status" value="1"/>
</dbReference>
<dbReference type="InterPro" id="IPR041633">
    <property type="entry name" value="Polbeta"/>
</dbReference>
<name>A0A1G2H120_9BACT</name>
<feature type="domain" description="Polymerase beta nucleotidyltransferase" evidence="1">
    <location>
        <begin position="7"/>
        <end position="96"/>
    </location>
</feature>
<dbReference type="SUPFAM" id="SSF81301">
    <property type="entry name" value="Nucleotidyltransferase"/>
    <property type="match status" value="1"/>
</dbReference>
<dbReference type="STRING" id="1802129.A3J04_00030"/>
<dbReference type="Proteomes" id="UP000177954">
    <property type="component" value="Unassembled WGS sequence"/>
</dbReference>
<dbReference type="InterPro" id="IPR043519">
    <property type="entry name" value="NT_sf"/>
</dbReference>
<evidence type="ECO:0000259" key="1">
    <source>
        <dbReference type="Pfam" id="PF18765"/>
    </source>
</evidence>
<dbReference type="PANTHER" id="PTHR43852">
    <property type="entry name" value="NUCLEOTIDYLTRANSFERASE"/>
    <property type="match status" value="1"/>
</dbReference>
<proteinExistence type="predicted"/>
<sequence length="127" mass="14216">MDTDKTKKLKEIATQYGLQLVILFGSQAKGVTHKESDVDIAYAGARPLDIDSEARLIVALAPIFGTDHIDLVDMHRASALILYAITTEGVVLYKDNDLVFPTLRAYAFKRYVEEGSIFRLKKELLQT</sequence>
<dbReference type="InterPro" id="IPR052930">
    <property type="entry name" value="TA_antitoxin_MntA"/>
</dbReference>
<organism evidence="2 3">
    <name type="scientific">Candidatus Ryanbacteria bacterium RIFCSPLOWO2_02_FULL_47_14</name>
    <dbReference type="NCBI Taxonomy" id="1802129"/>
    <lineage>
        <taxon>Bacteria</taxon>
        <taxon>Candidatus Ryaniibacteriota</taxon>
    </lineage>
</organism>
<reference evidence="2 3" key="1">
    <citation type="journal article" date="2016" name="Nat. Commun.">
        <title>Thousands of microbial genomes shed light on interconnected biogeochemical processes in an aquifer system.</title>
        <authorList>
            <person name="Anantharaman K."/>
            <person name="Brown C.T."/>
            <person name="Hug L.A."/>
            <person name="Sharon I."/>
            <person name="Castelle C.J."/>
            <person name="Probst A.J."/>
            <person name="Thomas B.C."/>
            <person name="Singh A."/>
            <person name="Wilkins M.J."/>
            <person name="Karaoz U."/>
            <person name="Brodie E.L."/>
            <person name="Williams K.H."/>
            <person name="Hubbard S.S."/>
            <person name="Banfield J.F."/>
        </authorList>
    </citation>
    <scope>NUCLEOTIDE SEQUENCE [LARGE SCALE GENOMIC DNA]</scope>
</reference>
<evidence type="ECO:0000313" key="2">
    <source>
        <dbReference type="EMBL" id="OGZ56162.1"/>
    </source>
</evidence>
<dbReference type="AlphaFoldDB" id="A0A1G2H120"/>
<dbReference type="PANTHER" id="PTHR43852:SF3">
    <property type="entry name" value="NUCLEOTIDYLTRANSFERASE"/>
    <property type="match status" value="1"/>
</dbReference>
<evidence type="ECO:0000313" key="3">
    <source>
        <dbReference type="Proteomes" id="UP000177954"/>
    </source>
</evidence>
<dbReference type="NCBIfam" id="NF047752">
    <property type="entry name" value="MntA_antitoxin"/>
    <property type="match status" value="1"/>
</dbReference>
<protein>
    <recommendedName>
        <fullName evidence="1">Polymerase beta nucleotidyltransferase domain-containing protein</fullName>
    </recommendedName>
</protein>
<gene>
    <name evidence="2" type="ORF">A3J04_00030</name>
</gene>
<dbReference type="EMBL" id="MHNZ01000025">
    <property type="protein sequence ID" value="OGZ56162.1"/>
    <property type="molecule type" value="Genomic_DNA"/>
</dbReference>